<organism evidence="2 3">
    <name type="scientific">Rhodotorula toruloides</name>
    <name type="common">Yeast</name>
    <name type="synonym">Rhodosporidium toruloides</name>
    <dbReference type="NCBI Taxonomy" id="5286"/>
    <lineage>
        <taxon>Eukaryota</taxon>
        <taxon>Fungi</taxon>
        <taxon>Dikarya</taxon>
        <taxon>Basidiomycota</taxon>
        <taxon>Pucciniomycotina</taxon>
        <taxon>Microbotryomycetes</taxon>
        <taxon>Sporidiobolales</taxon>
        <taxon>Sporidiobolaceae</taxon>
        <taxon>Rhodotorula</taxon>
    </lineage>
</organism>
<dbReference type="Proteomes" id="UP000321518">
    <property type="component" value="Unassembled WGS sequence"/>
</dbReference>
<accession>A0A511KP49</accession>
<dbReference type="AlphaFoldDB" id="A0A511KP49"/>
<feature type="region of interest" description="Disordered" evidence="1">
    <location>
        <begin position="109"/>
        <end position="144"/>
    </location>
</feature>
<name>A0A511KP49_RHOTO</name>
<dbReference type="EMBL" id="BJWK01000016">
    <property type="protein sequence ID" value="GEM11715.1"/>
    <property type="molecule type" value="Genomic_DNA"/>
</dbReference>
<dbReference type="OrthoDB" id="2524957at2759"/>
<evidence type="ECO:0000256" key="1">
    <source>
        <dbReference type="SAM" id="MobiDB-lite"/>
    </source>
</evidence>
<sequence length="388" mass="42284">MPMSTHASTSSGFAFPHVSDTFSSLNEFKLACHRAALSAGAELTTTSGDATGAHLKCRLGEEDSVGEFEVVERAVTHSCPPRVRRRRKSFGQTDVWTLVTIEELREADANIEKDSNSEANSSSPDTSSDDEGATASTSPSAAEVRGEIADTLKAGPVAFPSRQEAFSSAREILITLYAFAQSRGSSMYRRSDKSDNSYIRLVCSRFHHRYTSTQQGRCDVVVTVERDPKKVWHIKGRKLDHNHKIDEPGAATTETRSHHPSKGAAAIPGTFGSNVQTRRSNKSAFQPAEPAAASTPLHVEDFAAFLYSSFPVVPPHELELVVTFLAHLGFSILEDLASLVLLEPLFIQGLVAAVNLPSLNPLEHKSMRAALGTCLETIRKQARRDLRV</sequence>
<protein>
    <submittedName>
        <fullName evidence="2">RNA binding protein</fullName>
    </submittedName>
</protein>
<feature type="region of interest" description="Disordered" evidence="1">
    <location>
        <begin position="242"/>
        <end position="289"/>
    </location>
</feature>
<proteinExistence type="predicted"/>
<feature type="compositionally biased region" description="Polar residues" evidence="1">
    <location>
        <begin position="271"/>
        <end position="284"/>
    </location>
</feature>
<evidence type="ECO:0000313" key="2">
    <source>
        <dbReference type="EMBL" id="GEM11715.1"/>
    </source>
</evidence>
<evidence type="ECO:0000313" key="3">
    <source>
        <dbReference type="Proteomes" id="UP000321518"/>
    </source>
</evidence>
<comment type="caution">
    <text evidence="2">The sequence shown here is derived from an EMBL/GenBank/DDBJ whole genome shotgun (WGS) entry which is preliminary data.</text>
</comment>
<reference evidence="2 3" key="1">
    <citation type="submission" date="2019-07" db="EMBL/GenBank/DDBJ databases">
        <title>Rhodotorula toruloides NBRC10032 genome sequencing.</title>
        <authorList>
            <person name="Shida Y."/>
            <person name="Takaku H."/>
            <person name="Ogasawara W."/>
            <person name="Mori K."/>
        </authorList>
    </citation>
    <scope>NUCLEOTIDE SEQUENCE [LARGE SCALE GENOMIC DNA]</scope>
    <source>
        <strain evidence="2 3">NBRC10032</strain>
    </source>
</reference>
<feature type="compositionally biased region" description="Polar residues" evidence="1">
    <location>
        <begin position="117"/>
        <end position="126"/>
    </location>
</feature>
<gene>
    <name evidence="2" type="ORF">Rt10032_c16g5732</name>
</gene>